<organism evidence="11 12">
    <name type="scientific">Altericroceibacterium indicum</name>
    <dbReference type="NCBI Taxonomy" id="374177"/>
    <lineage>
        <taxon>Bacteria</taxon>
        <taxon>Pseudomonadati</taxon>
        <taxon>Pseudomonadota</taxon>
        <taxon>Alphaproteobacteria</taxon>
        <taxon>Sphingomonadales</taxon>
        <taxon>Erythrobacteraceae</taxon>
        <taxon>Altericroceibacterium</taxon>
    </lineage>
</organism>
<evidence type="ECO:0000256" key="7">
    <source>
        <dbReference type="ARBA" id="ARBA00023141"/>
    </source>
</evidence>
<dbReference type="EC" id="5.3.1.24" evidence="3 9"/>
<comment type="catalytic activity">
    <reaction evidence="1 9">
        <text>N-(5-phospho-beta-D-ribosyl)anthranilate = 1-(2-carboxyphenylamino)-1-deoxy-D-ribulose 5-phosphate</text>
        <dbReference type="Rhea" id="RHEA:21540"/>
        <dbReference type="ChEBI" id="CHEBI:18277"/>
        <dbReference type="ChEBI" id="CHEBI:58613"/>
        <dbReference type="EC" id="5.3.1.24"/>
    </reaction>
</comment>
<dbReference type="Pfam" id="PF00697">
    <property type="entry name" value="PRAI"/>
    <property type="match status" value="1"/>
</dbReference>
<evidence type="ECO:0000313" key="11">
    <source>
        <dbReference type="EMBL" id="MXP26260.1"/>
    </source>
</evidence>
<dbReference type="InterPro" id="IPR001240">
    <property type="entry name" value="PRAI_dom"/>
</dbReference>
<name>A0A845A7R1_9SPHN</name>
<evidence type="ECO:0000256" key="3">
    <source>
        <dbReference type="ARBA" id="ARBA00012572"/>
    </source>
</evidence>
<keyword evidence="7 9" id="KW-0057">Aromatic amino acid biosynthesis</keyword>
<dbReference type="PANTHER" id="PTHR42894:SF1">
    <property type="entry name" value="N-(5'-PHOSPHORIBOSYL)ANTHRANILATE ISOMERASE"/>
    <property type="match status" value="1"/>
</dbReference>
<proteinExistence type="inferred from homology"/>
<dbReference type="InterPro" id="IPR011060">
    <property type="entry name" value="RibuloseP-bd_barrel"/>
</dbReference>
<reference evidence="11 12" key="1">
    <citation type="submission" date="2019-12" db="EMBL/GenBank/DDBJ databases">
        <title>Genomic-based taxomic classification of the family Erythrobacteraceae.</title>
        <authorList>
            <person name="Xu L."/>
        </authorList>
    </citation>
    <scope>NUCLEOTIDE SEQUENCE [LARGE SCALE GENOMIC DNA]</scope>
    <source>
        <strain evidence="11 12">DSM 18604</strain>
    </source>
</reference>
<dbReference type="AlphaFoldDB" id="A0A845A7R1"/>
<dbReference type="CDD" id="cd00405">
    <property type="entry name" value="PRAI"/>
    <property type="match status" value="1"/>
</dbReference>
<comment type="caution">
    <text evidence="11">The sequence shown here is derived from an EMBL/GenBank/DDBJ whole genome shotgun (WGS) entry which is preliminary data.</text>
</comment>
<keyword evidence="8 9" id="KW-0413">Isomerase</keyword>
<evidence type="ECO:0000256" key="2">
    <source>
        <dbReference type="ARBA" id="ARBA00004664"/>
    </source>
</evidence>
<dbReference type="GO" id="GO:0004640">
    <property type="term" value="F:phosphoribosylanthranilate isomerase activity"/>
    <property type="evidence" value="ECO:0007669"/>
    <property type="project" value="UniProtKB-UniRule"/>
</dbReference>
<protein>
    <recommendedName>
        <fullName evidence="4 9">N-(5'-phosphoribosyl)anthranilate isomerase</fullName>
        <shortName evidence="9">PRAI</shortName>
        <ecNumber evidence="3 9">5.3.1.24</ecNumber>
    </recommendedName>
</protein>
<evidence type="ECO:0000256" key="8">
    <source>
        <dbReference type="ARBA" id="ARBA00023235"/>
    </source>
</evidence>
<sequence>MRTRIKVCCIASPQEAHLAVQAGADALGLVARMPSGPGPIPDTMIATVTAVVPPPVATFLLTSETTAEAISAHVRATNPATVQVVSHIAPEESEKLARLEPHVRRVQVIHVEGPEALDLIPAYAPHVHAFLLDSGRPNAAIAELGGTGRAHDWEVSAAFVRSTERPVFLAGGLSARNVAEAIRQVRPYGLDLCSGVRTNGRLDPEKLAAFMMAVSQTDAALATANAIS</sequence>
<dbReference type="UniPathway" id="UPA00035">
    <property type="reaction ID" value="UER00042"/>
</dbReference>
<keyword evidence="6 9" id="KW-0822">Tryptophan biosynthesis</keyword>
<dbReference type="InterPro" id="IPR013785">
    <property type="entry name" value="Aldolase_TIM"/>
</dbReference>
<dbReference type="EMBL" id="WTYQ01000003">
    <property type="protein sequence ID" value="MXP26260.1"/>
    <property type="molecule type" value="Genomic_DNA"/>
</dbReference>
<dbReference type="GO" id="GO:0000162">
    <property type="term" value="P:L-tryptophan biosynthetic process"/>
    <property type="evidence" value="ECO:0007669"/>
    <property type="project" value="UniProtKB-UniRule"/>
</dbReference>
<evidence type="ECO:0000259" key="10">
    <source>
        <dbReference type="Pfam" id="PF00697"/>
    </source>
</evidence>
<evidence type="ECO:0000256" key="1">
    <source>
        <dbReference type="ARBA" id="ARBA00001164"/>
    </source>
</evidence>
<evidence type="ECO:0000256" key="9">
    <source>
        <dbReference type="HAMAP-Rule" id="MF_00135"/>
    </source>
</evidence>
<dbReference type="SUPFAM" id="SSF51366">
    <property type="entry name" value="Ribulose-phoshate binding barrel"/>
    <property type="match status" value="1"/>
</dbReference>
<dbReference type="InterPro" id="IPR044643">
    <property type="entry name" value="TrpF_fam"/>
</dbReference>
<keyword evidence="5 9" id="KW-0028">Amino-acid biosynthesis</keyword>
<dbReference type="RefSeq" id="WP_160739457.1">
    <property type="nucleotide sequence ID" value="NZ_WTYQ01000003.1"/>
</dbReference>
<dbReference type="PANTHER" id="PTHR42894">
    <property type="entry name" value="N-(5'-PHOSPHORIBOSYL)ANTHRANILATE ISOMERASE"/>
    <property type="match status" value="1"/>
</dbReference>
<dbReference type="Proteomes" id="UP000460561">
    <property type="component" value="Unassembled WGS sequence"/>
</dbReference>
<evidence type="ECO:0000313" key="12">
    <source>
        <dbReference type="Proteomes" id="UP000460561"/>
    </source>
</evidence>
<evidence type="ECO:0000256" key="5">
    <source>
        <dbReference type="ARBA" id="ARBA00022605"/>
    </source>
</evidence>
<dbReference type="OrthoDB" id="9796196at2"/>
<dbReference type="HAMAP" id="MF_00135">
    <property type="entry name" value="PRAI"/>
    <property type="match status" value="1"/>
</dbReference>
<accession>A0A845A7R1</accession>
<comment type="pathway">
    <text evidence="2 9">Amino-acid biosynthesis; L-tryptophan biosynthesis; L-tryptophan from chorismate: step 3/5.</text>
</comment>
<evidence type="ECO:0000256" key="4">
    <source>
        <dbReference type="ARBA" id="ARBA00022272"/>
    </source>
</evidence>
<gene>
    <name evidence="9" type="primary">trpF</name>
    <name evidence="11" type="ORF">GRI39_09450</name>
</gene>
<feature type="domain" description="N-(5'phosphoribosyl) anthranilate isomerase (PRAI)" evidence="10">
    <location>
        <begin position="6"/>
        <end position="211"/>
    </location>
</feature>
<evidence type="ECO:0000256" key="6">
    <source>
        <dbReference type="ARBA" id="ARBA00022822"/>
    </source>
</evidence>
<dbReference type="Gene3D" id="3.20.20.70">
    <property type="entry name" value="Aldolase class I"/>
    <property type="match status" value="1"/>
</dbReference>
<comment type="similarity">
    <text evidence="9">Belongs to the TrpF family.</text>
</comment>
<keyword evidence="12" id="KW-1185">Reference proteome</keyword>